<proteinExistence type="predicted"/>
<dbReference type="AlphaFoldDB" id="A0A2I0TFE0"/>
<evidence type="ECO:0000313" key="2">
    <source>
        <dbReference type="Proteomes" id="UP000233556"/>
    </source>
</evidence>
<reference evidence="2" key="1">
    <citation type="submission" date="2017-11" db="EMBL/GenBank/DDBJ databases">
        <authorList>
            <person name="Lima N.C."/>
            <person name="Parody-Merino A.M."/>
            <person name="Battley P.F."/>
            <person name="Fidler A.E."/>
            <person name="Prosdocimi F."/>
        </authorList>
    </citation>
    <scope>NUCLEOTIDE SEQUENCE [LARGE SCALE GENOMIC DNA]</scope>
</reference>
<dbReference type="Proteomes" id="UP000233556">
    <property type="component" value="Unassembled WGS sequence"/>
</dbReference>
<reference evidence="2" key="2">
    <citation type="submission" date="2017-12" db="EMBL/GenBank/DDBJ databases">
        <title>Genome sequence of the Bar-tailed Godwit (Limosa lapponica baueri).</title>
        <authorList>
            <person name="Lima N.C.B."/>
            <person name="Parody-Merino A.M."/>
            <person name="Battley P.F."/>
            <person name="Fidler A.E."/>
            <person name="Prosdocimi F."/>
        </authorList>
    </citation>
    <scope>NUCLEOTIDE SEQUENCE [LARGE SCALE GENOMIC DNA]</scope>
</reference>
<dbReference type="EMBL" id="KZ511186">
    <property type="protein sequence ID" value="PKU32521.1"/>
    <property type="molecule type" value="Genomic_DNA"/>
</dbReference>
<gene>
    <name evidence="1" type="ORF">llap_17175</name>
</gene>
<organism evidence="1 2">
    <name type="scientific">Limosa lapponica baueri</name>
    <dbReference type="NCBI Taxonomy" id="1758121"/>
    <lineage>
        <taxon>Eukaryota</taxon>
        <taxon>Metazoa</taxon>
        <taxon>Chordata</taxon>
        <taxon>Craniata</taxon>
        <taxon>Vertebrata</taxon>
        <taxon>Euteleostomi</taxon>
        <taxon>Archelosauria</taxon>
        <taxon>Archosauria</taxon>
        <taxon>Dinosauria</taxon>
        <taxon>Saurischia</taxon>
        <taxon>Theropoda</taxon>
        <taxon>Coelurosauria</taxon>
        <taxon>Aves</taxon>
        <taxon>Neognathae</taxon>
        <taxon>Neoaves</taxon>
        <taxon>Charadriiformes</taxon>
        <taxon>Scolopacidae</taxon>
        <taxon>Limosa</taxon>
    </lineage>
</organism>
<sequence>MSFQSWTQYSRAALNPFILQSVGCPNPGAGPCTLVEPHEIHMGSLFELVQVPLDGIPSLKHINHTTQLGVIGKLAEGALDPTVCVIDEDIKQYCFQYGPFRIATSHQSPC</sequence>
<protein>
    <submittedName>
        <fullName evidence="1">Uncharacterized protein</fullName>
    </submittedName>
</protein>
<evidence type="ECO:0000313" key="1">
    <source>
        <dbReference type="EMBL" id="PKU32521.1"/>
    </source>
</evidence>
<dbReference type="OrthoDB" id="10481761at2759"/>
<keyword evidence="2" id="KW-1185">Reference proteome</keyword>
<name>A0A2I0TFE0_LIMLA</name>
<accession>A0A2I0TFE0</accession>